<dbReference type="InterPro" id="IPR000182">
    <property type="entry name" value="GNAT_dom"/>
</dbReference>
<dbReference type="PROSITE" id="PS51186">
    <property type="entry name" value="GNAT"/>
    <property type="match status" value="1"/>
</dbReference>
<accession>A0A3D9Z3A1</accession>
<keyword evidence="2" id="KW-0808">Transferase</keyword>
<dbReference type="EMBL" id="QUMO01000001">
    <property type="protein sequence ID" value="REF89654.1"/>
    <property type="molecule type" value="Genomic_DNA"/>
</dbReference>
<dbReference type="AlphaFoldDB" id="A0A3D9Z3A1"/>
<feature type="domain" description="N-acetyltransferase" evidence="1">
    <location>
        <begin position="4"/>
        <end position="136"/>
    </location>
</feature>
<dbReference type="InterPro" id="IPR053144">
    <property type="entry name" value="Acetyltransferase_Butenolide"/>
</dbReference>
<evidence type="ECO:0000313" key="2">
    <source>
        <dbReference type="EMBL" id="REF89654.1"/>
    </source>
</evidence>
<dbReference type="Pfam" id="PF13673">
    <property type="entry name" value="Acetyltransf_10"/>
    <property type="match status" value="1"/>
</dbReference>
<gene>
    <name evidence="2" type="ORF">DES32_0889</name>
</gene>
<dbReference type="PANTHER" id="PTHR43233">
    <property type="entry name" value="FAMILY N-ACETYLTRANSFERASE, PUTATIVE (AFU_ORTHOLOGUE AFUA_6G03350)-RELATED"/>
    <property type="match status" value="1"/>
</dbReference>
<dbReference type="PANTHER" id="PTHR43233:SF1">
    <property type="entry name" value="FAMILY N-ACETYLTRANSFERASE, PUTATIVE (AFU_ORTHOLOGUE AFUA_6G03350)-RELATED"/>
    <property type="match status" value="1"/>
</dbReference>
<evidence type="ECO:0000313" key="3">
    <source>
        <dbReference type="Proteomes" id="UP000256900"/>
    </source>
</evidence>
<dbReference type="SUPFAM" id="SSF55729">
    <property type="entry name" value="Acyl-CoA N-acyltransferases (Nat)"/>
    <property type="match status" value="1"/>
</dbReference>
<evidence type="ECO:0000259" key="1">
    <source>
        <dbReference type="PROSITE" id="PS51186"/>
    </source>
</evidence>
<proteinExistence type="predicted"/>
<dbReference type="InterPro" id="IPR016181">
    <property type="entry name" value="Acyl_CoA_acyltransferase"/>
</dbReference>
<comment type="caution">
    <text evidence="2">The sequence shown here is derived from an EMBL/GenBank/DDBJ whole genome shotgun (WGS) entry which is preliminary data.</text>
</comment>
<dbReference type="CDD" id="cd04301">
    <property type="entry name" value="NAT_SF"/>
    <property type="match status" value="1"/>
</dbReference>
<dbReference type="Gene3D" id="3.40.630.30">
    <property type="match status" value="1"/>
</dbReference>
<reference evidence="2 3" key="1">
    <citation type="submission" date="2018-08" db="EMBL/GenBank/DDBJ databases">
        <title>Genomic Encyclopedia of Type Strains, Phase IV (KMG-IV): sequencing the most valuable type-strain genomes for metagenomic binning, comparative biology and taxonomic classification.</title>
        <authorList>
            <person name="Goeker M."/>
        </authorList>
    </citation>
    <scope>NUCLEOTIDE SEQUENCE [LARGE SCALE GENOMIC DNA]</scope>
    <source>
        <strain evidence="2 3">BW863</strain>
    </source>
</reference>
<organism evidence="2 3">
    <name type="scientific">Methylovirgula ligni</name>
    <dbReference type="NCBI Taxonomy" id="569860"/>
    <lineage>
        <taxon>Bacteria</taxon>
        <taxon>Pseudomonadati</taxon>
        <taxon>Pseudomonadota</taxon>
        <taxon>Alphaproteobacteria</taxon>
        <taxon>Hyphomicrobiales</taxon>
        <taxon>Beijerinckiaceae</taxon>
        <taxon>Methylovirgula</taxon>
    </lineage>
</organism>
<name>A0A3D9Z3A1_9HYPH</name>
<keyword evidence="3" id="KW-1185">Reference proteome</keyword>
<dbReference type="GO" id="GO:0016747">
    <property type="term" value="F:acyltransferase activity, transferring groups other than amino-acyl groups"/>
    <property type="evidence" value="ECO:0007669"/>
    <property type="project" value="InterPro"/>
</dbReference>
<dbReference type="Proteomes" id="UP000256900">
    <property type="component" value="Unassembled WGS sequence"/>
</dbReference>
<sequence length="136" mass="15171">MNMDIIYALEPRLSANEFHDVLVASTLGERRPVKDLARLERMLRDANVIITARHEGRLVGISRALSDFSFCCYLSDLAVDAAYQHRGIGKRLIAETHAQAGPETTLILVSAPAAEGYYPKIGMNQHMSCWTIARKK</sequence>
<protein>
    <submittedName>
        <fullName evidence="2">Acetyltransferase (GNAT) family protein</fullName>
    </submittedName>
</protein>